<evidence type="ECO:0000313" key="1">
    <source>
        <dbReference type="EMBL" id="KQK79191.1"/>
    </source>
</evidence>
<sequence length="152" mass="17349">MLPSSLAERQAAVFKHFIVGPKPARTQRLEFHIPFVICSDTDKTRRQTVPATILCGHGPQREGDLEGERARGWYRPVPSVRQVERVALRKPFGGPCGPQCLSHLLLLLRREEAELLLLPMRQDREISAREEMTQKAKLPPKKWFSRTKMAAT</sequence>
<organism evidence="1 2">
    <name type="scientific">Amazona aestiva</name>
    <name type="common">Blue-fronted Amazon parrot</name>
    <dbReference type="NCBI Taxonomy" id="12930"/>
    <lineage>
        <taxon>Eukaryota</taxon>
        <taxon>Metazoa</taxon>
        <taxon>Chordata</taxon>
        <taxon>Craniata</taxon>
        <taxon>Vertebrata</taxon>
        <taxon>Euteleostomi</taxon>
        <taxon>Archelosauria</taxon>
        <taxon>Archosauria</taxon>
        <taxon>Dinosauria</taxon>
        <taxon>Saurischia</taxon>
        <taxon>Theropoda</taxon>
        <taxon>Coelurosauria</taxon>
        <taxon>Aves</taxon>
        <taxon>Neognathae</taxon>
        <taxon>Neoaves</taxon>
        <taxon>Telluraves</taxon>
        <taxon>Australaves</taxon>
        <taxon>Psittaciformes</taxon>
        <taxon>Psittacidae</taxon>
        <taxon>Amazona</taxon>
    </lineage>
</organism>
<protein>
    <submittedName>
        <fullName evidence="1">Uncharacterized protein</fullName>
    </submittedName>
</protein>
<dbReference type="AlphaFoldDB" id="A0A0Q3M8Z7"/>
<evidence type="ECO:0000313" key="2">
    <source>
        <dbReference type="Proteomes" id="UP000051836"/>
    </source>
</evidence>
<gene>
    <name evidence="1" type="ORF">AAES_106546</name>
</gene>
<name>A0A0Q3M8Z7_AMAAE</name>
<accession>A0A0Q3M8Z7</accession>
<proteinExistence type="predicted"/>
<keyword evidence="2" id="KW-1185">Reference proteome</keyword>
<reference evidence="1 2" key="1">
    <citation type="submission" date="2015-10" db="EMBL/GenBank/DDBJ databases">
        <authorList>
            <person name="Gilbert D.G."/>
        </authorList>
    </citation>
    <scope>NUCLEOTIDE SEQUENCE [LARGE SCALE GENOMIC DNA]</scope>
    <source>
        <strain evidence="1">FVVF132</strain>
    </source>
</reference>
<comment type="caution">
    <text evidence="1">The sequence shown here is derived from an EMBL/GenBank/DDBJ whole genome shotgun (WGS) entry which is preliminary data.</text>
</comment>
<dbReference type="EMBL" id="LMAW01002605">
    <property type="protein sequence ID" value="KQK79191.1"/>
    <property type="molecule type" value="Genomic_DNA"/>
</dbReference>
<dbReference type="Proteomes" id="UP000051836">
    <property type="component" value="Unassembled WGS sequence"/>
</dbReference>